<evidence type="ECO:0000313" key="13">
    <source>
        <dbReference type="EMBL" id="KTD64122.1"/>
    </source>
</evidence>
<dbReference type="OrthoDB" id="5295945at2"/>
<dbReference type="CDD" id="cd02165">
    <property type="entry name" value="NMNAT"/>
    <property type="match status" value="1"/>
</dbReference>
<dbReference type="SUPFAM" id="SSF52374">
    <property type="entry name" value="Nucleotidylyl transferase"/>
    <property type="match status" value="1"/>
</dbReference>
<dbReference type="NCBIfam" id="NF000839">
    <property type="entry name" value="PRK00071.1-1"/>
    <property type="match status" value="1"/>
</dbReference>
<keyword evidence="4 11" id="KW-0662">Pyridine nucleotide biosynthesis</keyword>
<keyword evidence="7 11" id="KW-0547">Nucleotide-binding</keyword>
<dbReference type="GO" id="GO:0005524">
    <property type="term" value="F:ATP binding"/>
    <property type="evidence" value="ECO:0007669"/>
    <property type="project" value="UniProtKB-KW"/>
</dbReference>
<reference evidence="13 14" key="1">
    <citation type="submission" date="2015-11" db="EMBL/GenBank/DDBJ databases">
        <title>Genomic analysis of 38 Legionella species identifies large and diverse effector repertoires.</title>
        <authorList>
            <person name="Burstein D."/>
            <person name="Amaro F."/>
            <person name="Zusman T."/>
            <person name="Lifshitz Z."/>
            <person name="Cohen O."/>
            <person name="Gilbert J.A."/>
            <person name="Pupko T."/>
            <person name="Shuman H.A."/>
            <person name="Segal G."/>
        </authorList>
    </citation>
    <scope>NUCLEOTIDE SEQUENCE [LARGE SCALE GENOMIC DNA]</scope>
    <source>
        <strain evidence="13 14">Mt.St.Helens-9</strain>
    </source>
</reference>
<dbReference type="PATRIC" id="fig|452.5.peg.1802"/>
<feature type="domain" description="Cytidyltransferase-like" evidence="12">
    <location>
        <begin position="6"/>
        <end position="188"/>
    </location>
</feature>
<dbReference type="InterPro" id="IPR004821">
    <property type="entry name" value="Cyt_trans-like"/>
</dbReference>
<evidence type="ECO:0000256" key="10">
    <source>
        <dbReference type="ARBA" id="ARBA00048721"/>
    </source>
</evidence>
<evidence type="ECO:0000256" key="3">
    <source>
        <dbReference type="ARBA" id="ARBA00009014"/>
    </source>
</evidence>
<gene>
    <name evidence="11 13" type="primary">nadD</name>
    <name evidence="13" type="ORF">Lspi_1641</name>
</gene>
<accession>A0A0W0Z4P3</accession>
<evidence type="ECO:0000256" key="4">
    <source>
        <dbReference type="ARBA" id="ARBA00022642"/>
    </source>
</evidence>
<comment type="catalytic activity">
    <reaction evidence="10 11">
        <text>nicotinate beta-D-ribonucleotide + ATP + H(+) = deamido-NAD(+) + diphosphate</text>
        <dbReference type="Rhea" id="RHEA:22860"/>
        <dbReference type="ChEBI" id="CHEBI:15378"/>
        <dbReference type="ChEBI" id="CHEBI:30616"/>
        <dbReference type="ChEBI" id="CHEBI:33019"/>
        <dbReference type="ChEBI" id="CHEBI:57502"/>
        <dbReference type="ChEBI" id="CHEBI:58437"/>
        <dbReference type="EC" id="2.7.7.18"/>
    </reaction>
</comment>
<dbReference type="EMBL" id="LNYX01000014">
    <property type="protein sequence ID" value="KTD64122.1"/>
    <property type="molecule type" value="Genomic_DNA"/>
</dbReference>
<evidence type="ECO:0000256" key="6">
    <source>
        <dbReference type="ARBA" id="ARBA00022695"/>
    </source>
</evidence>
<dbReference type="HAMAP" id="MF_00244">
    <property type="entry name" value="NaMN_adenylyltr"/>
    <property type="match status" value="1"/>
</dbReference>
<dbReference type="InterPro" id="IPR014729">
    <property type="entry name" value="Rossmann-like_a/b/a_fold"/>
</dbReference>
<comment type="caution">
    <text evidence="13">The sequence shown here is derived from an EMBL/GenBank/DDBJ whole genome shotgun (WGS) entry which is preliminary data.</text>
</comment>
<comment type="similarity">
    <text evidence="3 11">Belongs to the NadD family.</text>
</comment>
<dbReference type="Gene3D" id="3.40.50.620">
    <property type="entry name" value="HUPs"/>
    <property type="match status" value="1"/>
</dbReference>
<evidence type="ECO:0000256" key="5">
    <source>
        <dbReference type="ARBA" id="ARBA00022679"/>
    </source>
</evidence>
<keyword evidence="8 11" id="KW-0067">ATP-binding</keyword>
<protein>
    <recommendedName>
        <fullName evidence="11">Probable nicotinate-nucleotide adenylyltransferase</fullName>
        <ecNumber evidence="11">2.7.7.18</ecNumber>
    </recommendedName>
    <alternativeName>
        <fullName evidence="11">Deamido-NAD(+) diphosphorylase</fullName>
    </alternativeName>
    <alternativeName>
        <fullName evidence="11">Deamido-NAD(+) pyrophosphorylase</fullName>
    </alternativeName>
    <alternativeName>
        <fullName evidence="11">Nicotinate mononucleotide adenylyltransferase</fullName>
        <shortName evidence="11">NaMN adenylyltransferase</shortName>
    </alternativeName>
</protein>
<evidence type="ECO:0000256" key="9">
    <source>
        <dbReference type="ARBA" id="ARBA00023027"/>
    </source>
</evidence>
<dbReference type="UniPathway" id="UPA00253">
    <property type="reaction ID" value="UER00332"/>
</dbReference>
<dbReference type="EC" id="2.7.7.18" evidence="11"/>
<dbReference type="NCBIfam" id="TIGR00482">
    <property type="entry name" value="nicotinate (nicotinamide) nucleotide adenylyltransferase"/>
    <property type="match status" value="1"/>
</dbReference>
<dbReference type="NCBIfam" id="TIGR00125">
    <property type="entry name" value="cyt_tran_rel"/>
    <property type="match status" value="1"/>
</dbReference>
<organism evidence="13 14">
    <name type="scientific">Legionella spiritensis</name>
    <dbReference type="NCBI Taxonomy" id="452"/>
    <lineage>
        <taxon>Bacteria</taxon>
        <taxon>Pseudomonadati</taxon>
        <taxon>Pseudomonadota</taxon>
        <taxon>Gammaproteobacteria</taxon>
        <taxon>Legionellales</taxon>
        <taxon>Legionellaceae</taxon>
        <taxon>Legionella</taxon>
    </lineage>
</organism>
<keyword evidence="9 11" id="KW-0520">NAD</keyword>
<dbReference type="PANTHER" id="PTHR39321">
    <property type="entry name" value="NICOTINATE-NUCLEOTIDE ADENYLYLTRANSFERASE-RELATED"/>
    <property type="match status" value="1"/>
</dbReference>
<keyword evidence="5 11" id="KW-0808">Transferase</keyword>
<dbReference type="Proteomes" id="UP000054877">
    <property type="component" value="Unassembled WGS sequence"/>
</dbReference>
<dbReference type="Pfam" id="PF01467">
    <property type="entry name" value="CTP_transf_like"/>
    <property type="match status" value="1"/>
</dbReference>
<name>A0A0W0Z4P3_LEGSP</name>
<dbReference type="RefSeq" id="WP_058483547.1">
    <property type="nucleotide sequence ID" value="NZ_CAAAII010000001.1"/>
</dbReference>
<proteinExistence type="inferred from homology"/>
<dbReference type="GO" id="GO:0009435">
    <property type="term" value="P:NAD+ biosynthetic process"/>
    <property type="evidence" value="ECO:0007669"/>
    <property type="project" value="UniProtKB-UniRule"/>
</dbReference>
<sequence>MNNLIIYGGSFDPIHYGHINTALNVQQHFNFQAFYFLPCRIPVLKGSTHASSQHRANMIQLVIDSLPSNRNFHLDYSELRRRTPSYMVTTLENFRKKLGWQTSITLLLGLDTFSQLPKWHQWQRLFELANLLVIDREEHSNIVMPETLQMIVKKHEHREEKALCSRTHGIIHRFNAGHFRISSTCIREQLAKGESIDGKTPDSVINYIRQNNLYQNGSGYL</sequence>
<dbReference type="AlphaFoldDB" id="A0A0W0Z4P3"/>
<evidence type="ECO:0000256" key="7">
    <source>
        <dbReference type="ARBA" id="ARBA00022741"/>
    </source>
</evidence>
<dbReference type="InterPro" id="IPR005248">
    <property type="entry name" value="NadD/NMNAT"/>
</dbReference>
<evidence type="ECO:0000256" key="11">
    <source>
        <dbReference type="HAMAP-Rule" id="MF_00244"/>
    </source>
</evidence>
<dbReference type="STRING" id="452.Lspi_1641"/>
<comment type="function">
    <text evidence="1 11">Catalyzes the reversible adenylation of nicotinate mononucleotide (NaMN) to nicotinic acid adenine dinucleotide (NaAD).</text>
</comment>
<keyword evidence="6 11" id="KW-0548">Nucleotidyltransferase</keyword>
<evidence type="ECO:0000256" key="8">
    <source>
        <dbReference type="ARBA" id="ARBA00022840"/>
    </source>
</evidence>
<evidence type="ECO:0000313" key="14">
    <source>
        <dbReference type="Proteomes" id="UP000054877"/>
    </source>
</evidence>
<evidence type="ECO:0000256" key="1">
    <source>
        <dbReference type="ARBA" id="ARBA00002324"/>
    </source>
</evidence>
<dbReference type="GO" id="GO:0004515">
    <property type="term" value="F:nicotinate-nucleotide adenylyltransferase activity"/>
    <property type="evidence" value="ECO:0007669"/>
    <property type="project" value="UniProtKB-UniRule"/>
</dbReference>
<comment type="pathway">
    <text evidence="2 11">Cofactor biosynthesis; NAD(+) biosynthesis; deamido-NAD(+) from nicotinate D-ribonucleotide: step 1/1.</text>
</comment>
<keyword evidence="14" id="KW-1185">Reference proteome</keyword>
<dbReference type="PANTHER" id="PTHR39321:SF3">
    <property type="entry name" value="PHOSPHOPANTETHEINE ADENYLYLTRANSFERASE"/>
    <property type="match status" value="1"/>
</dbReference>
<evidence type="ECO:0000256" key="2">
    <source>
        <dbReference type="ARBA" id="ARBA00005019"/>
    </source>
</evidence>
<evidence type="ECO:0000259" key="12">
    <source>
        <dbReference type="Pfam" id="PF01467"/>
    </source>
</evidence>